<name>A0A0G0BD67_9BACT</name>
<gene>
    <name evidence="1" type="ORF">UR63_C0014G0013</name>
</gene>
<organism evidence="1 2">
    <name type="scientific">Candidatus Roizmanbacteria bacterium GW2011_GWC2_35_12</name>
    <dbReference type="NCBI Taxonomy" id="1618485"/>
    <lineage>
        <taxon>Bacteria</taxon>
        <taxon>Candidatus Roizmaniibacteriota</taxon>
    </lineage>
</organism>
<dbReference type="SUPFAM" id="SSF52540">
    <property type="entry name" value="P-loop containing nucleoside triphosphate hydrolases"/>
    <property type="match status" value="1"/>
</dbReference>
<evidence type="ECO:0000313" key="1">
    <source>
        <dbReference type="EMBL" id="KKP67413.1"/>
    </source>
</evidence>
<accession>A0A0G0BD67</accession>
<dbReference type="AlphaFoldDB" id="A0A0G0BD67"/>
<evidence type="ECO:0008006" key="3">
    <source>
        <dbReference type="Google" id="ProtNLM"/>
    </source>
</evidence>
<proteinExistence type="predicted"/>
<dbReference type="Gene3D" id="3.40.50.300">
    <property type="entry name" value="P-loop containing nucleotide triphosphate hydrolases"/>
    <property type="match status" value="1"/>
</dbReference>
<dbReference type="Proteomes" id="UP000034127">
    <property type="component" value="Unassembled WGS sequence"/>
</dbReference>
<comment type="caution">
    <text evidence="1">The sequence shown here is derived from an EMBL/GenBank/DDBJ whole genome shotgun (WGS) entry which is preliminary data.</text>
</comment>
<protein>
    <recommendedName>
        <fullName evidence="3">Protein translocase subunit SecA</fullName>
    </recommendedName>
</protein>
<evidence type="ECO:0000313" key="2">
    <source>
        <dbReference type="Proteomes" id="UP000034127"/>
    </source>
</evidence>
<dbReference type="EMBL" id="LBPX01000014">
    <property type="protein sequence ID" value="KKP67413.1"/>
    <property type="molecule type" value="Genomic_DNA"/>
</dbReference>
<sequence length="1001" mass="115401">MNAIELAPVLRRLENNFSEHLKGKRYNKIKSLIGEMAKKYYLDFNSFNQNISYNLQKLQENPGVYGEQAQDNLIAFLFLQNAKRFSKFDFASKGEITLDRRDERQIQAVIGLLEGKHLHMGTGEGKSSVIFPITALVKALTSGSQSVVLSTPDEVNLADLKKYTESFISEIKRSGVILPEISFIQQEEHGEEKAIIELKKRMNVEAIIYGKYSPETEKEIKKIYWQKKLNLVKNTEEEDIITKLKKTKGPKIVLATDRDLVFSYSANPNEFLHHINDIYMDEADIPYNRKSPYAVSQESYLTLPENIEESLNTWVVNYLIYHFLDKKKDFVKEKGSYSLTEKAMEKLDSLKFNQIFDAYQQGIKLNSDQKKIIHNFENALRFILKDSSISAKQSKILKQKLINNLKDPSWQTNQEEMGYFRRIGVKISKLINRKNIDYLLDNSQEIAIRDSYTDQILESHEYSPEEKIAVSAIEGKFKLVSLYKESSTNLRFESFVKSIGSRLHCASGTLKYPDPETKKIENSRFASFLKEYTGNDILTIIPPEIKNLPDPELYSTDEETVNKLVEKTEGKKPTLIVSNNITDSLNIYNQLQQKFGKDQVVYIESKPSSSKKIIEYNNRVKQAYTDLADGRIKIIVSSGAAGFAVNILKSDQAPPENLHITIHNLPSNRAQIMQILGRRRSAGDDFSWYVSEDYIEREFFSYFEEKESQFAIFYKKKLDLQAIREQLIEAKTNPKAAKKIILELMRKKEGFEAIEDEYVISFDKMVGILNANIKGYYAKLILQDPQFKVSRLDIDFDYDKIQSAIKTSKNADDLTKVEEEMIKQINNWLTLIGQPDFYFDIFEKIPLITTSMGAPGSNSIESLFNKLTNLLIEDLNMTRDHSFFKSEIVDTWFKQKKDSLMEFKRYVDTEVEPISHLLLTTATVFRSLDIMDKDTKNEWGTILGDTLAYKDVEGHIYILTFVSSGLPINYRTAKIKGFFDNNSLTSFPNRQSVMLSRIRGR</sequence>
<dbReference type="InterPro" id="IPR027417">
    <property type="entry name" value="P-loop_NTPase"/>
</dbReference>
<reference evidence="1 2" key="1">
    <citation type="journal article" date="2015" name="Nature">
        <title>rRNA introns, odd ribosomes, and small enigmatic genomes across a large radiation of phyla.</title>
        <authorList>
            <person name="Brown C.T."/>
            <person name="Hug L.A."/>
            <person name="Thomas B.C."/>
            <person name="Sharon I."/>
            <person name="Castelle C.J."/>
            <person name="Singh A."/>
            <person name="Wilkins M.J."/>
            <person name="Williams K.H."/>
            <person name="Banfield J.F."/>
        </authorList>
    </citation>
    <scope>NUCLEOTIDE SEQUENCE [LARGE SCALE GENOMIC DNA]</scope>
</reference>